<keyword evidence="11 13" id="KW-0902">Two-component regulatory system</keyword>
<dbReference type="InterPro" id="IPR000014">
    <property type="entry name" value="PAS"/>
</dbReference>
<evidence type="ECO:0000259" key="16">
    <source>
        <dbReference type="PROSITE" id="PS50109"/>
    </source>
</evidence>
<dbReference type="SMART" id="SM00304">
    <property type="entry name" value="HAMP"/>
    <property type="match status" value="1"/>
</dbReference>
<accession>A0A560F6J2</accession>
<dbReference type="Pfam" id="PF00989">
    <property type="entry name" value="PAS"/>
    <property type="match status" value="1"/>
</dbReference>
<dbReference type="Pfam" id="PF00512">
    <property type="entry name" value="HisKA"/>
    <property type="match status" value="1"/>
</dbReference>
<feature type="transmembrane region" description="Helical" evidence="15">
    <location>
        <begin position="75"/>
        <end position="95"/>
    </location>
</feature>
<keyword evidence="3 13" id="KW-1003">Cell membrane</keyword>
<evidence type="ECO:0000256" key="12">
    <source>
        <dbReference type="ARBA" id="ARBA00023136"/>
    </source>
</evidence>
<evidence type="ECO:0000256" key="15">
    <source>
        <dbReference type="SAM" id="Phobius"/>
    </source>
</evidence>
<evidence type="ECO:0000256" key="3">
    <source>
        <dbReference type="ARBA" id="ARBA00022475"/>
    </source>
</evidence>
<dbReference type="CDD" id="cd06225">
    <property type="entry name" value="HAMP"/>
    <property type="match status" value="1"/>
</dbReference>
<organism evidence="18 19">
    <name type="scientific">Nitrospirillum amazonense</name>
    <dbReference type="NCBI Taxonomy" id="28077"/>
    <lineage>
        <taxon>Bacteria</taxon>
        <taxon>Pseudomonadati</taxon>
        <taxon>Pseudomonadota</taxon>
        <taxon>Alphaproteobacteria</taxon>
        <taxon>Rhodospirillales</taxon>
        <taxon>Azospirillaceae</taxon>
        <taxon>Nitrospirillum</taxon>
    </lineage>
</organism>
<dbReference type="InterPro" id="IPR013767">
    <property type="entry name" value="PAS_fold"/>
</dbReference>
<dbReference type="InterPro" id="IPR003660">
    <property type="entry name" value="HAMP_dom"/>
</dbReference>
<dbReference type="Gene3D" id="3.30.450.20">
    <property type="entry name" value="PAS domain"/>
    <property type="match status" value="1"/>
</dbReference>
<dbReference type="InterPro" id="IPR035965">
    <property type="entry name" value="PAS-like_dom_sf"/>
</dbReference>
<feature type="transmembrane region" description="Helical" evidence="15">
    <location>
        <begin position="320"/>
        <end position="338"/>
    </location>
</feature>
<dbReference type="FunFam" id="1.10.287.130:FF:000107">
    <property type="entry name" value="Sensor histidine kinase YycG"/>
    <property type="match status" value="1"/>
</dbReference>
<evidence type="ECO:0000259" key="17">
    <source>
        <dbReference type="PROSITE" id="PS50885"/>
    </source>
</evidence>
<dbReference type="CDD" id="cd00130">
    <property type="entry name" value="PAS"/>
    <property type="match status" value="1"/>
</dbReference>
<dbReference type="Pfam" id="PF02518">
    <property type="entry name" value="HATPase_c"/>
    <property type="match status" value="1"/>
</dbReference>
<dbReference type="SUPFAM" id="SSF158472">
    <property type="entry name" value="HAMP domain-like"/>
    <property type="match status" value="1"/>
</dbReference>
<dbReference type="GO" id="GO:0006355">
    <property type="term" value="P:regulation of DNA-templated transcription"/>
    <property type="evidence" value="ECO:0007669"/>
    <property type="project" value="InterPro"/>
</dbReference>
<evidence type="ECO:0000256" key="7">
    <source>
        <dbReference type="ARBA" id="ARBA00022741"/>
    </source>
</evidence>
<dbReference type="PRINTS" id="PR00344">
    <property type="entry name" value="BCTRLSENSOR"/>
</dbReference>
<dbReference type="RefSeq" id="WP_145751217.1">
    <property type="nucleotide sequence ID" value="NZ_VITN01000011.1"/>
</dbReference>
<dbReference type="CDD" id="cd00082">
    <property type="entry name" value="HisKA"/>
    <property type="match status" value="1"/>
</dbReference>
<dbReference type="GO" id="GO:0000155">
    <property type="term" value="F:phosphorelay sensor kinase activity"/>
    <property type="evidence" value="ECO:0007669"/>
    <property type="project" value="InterPro"/>
</dbReference>
<keyword evidence="13" id="KW-0535">Nitrogen fixation</keyword>
<dbReference type="SMART" id="SM00387">
    <property type="entry name" value="HATPase_c"/>
    <property type="match status" value="1"/>
</dbReference>
<evidence type="ECO:0000256" key="8">
    <source>
        <dbReference type="ARBA" id="ARBA00022777"/>
    </source>
</evidence>
<dbReference type="SUPFAM" id="SSF47384">
    <property type="entry name" value="Homodimeric domain of signal transducing histidine kinase"/>
    <property type="match status" value="1"/>
</dbReference>
<proteinExistence type="predicted"/>
<dbReference type="PANTHER" id="PTHR43065:SF10">
    <property type="entry name" value="PEROXIDE STRESS-ACTIVATED HISTIDINE KINASE MAK3"/>
    <property type="match status" value="1"/>
</dbReference>
<gene>
    <name evidence="18" type="ORF">FBZ89_111101</name>
</gene>
<dbReference type="Proteomes" id="UP000319859">
    <property type="component" value="Unassembled WGS sequence"/>
</dbReference>
<dbReference type="InterPro" id="IPR036097">
    <property type="entry name" value="HisK_dim/P_sf"/>
</dbReference>
<sequence length="787" mass="86326">MTEVPPALITPPSPPVPPQVPPKSDSWWRRLSVWSARLGLGNKLAVALAFAAVLSGFATYAALTQQPPFGNSPNTVSLLLTLDGALLLLLLALMARRIVGLWIERRRGLAGSRLHVRLVAVFSLLAVLPAIVMAAFSAFFFYLGLQSWFSDRVRTAVNESLVVAQAYLDEHQIAIRNDASWVANDLLAARQGPLVTLDPLFIYAFLRNESFQRSFTEAVIFDGQNRQYGSYTLGSVFQPDVMPKERLERARKGEVDFEFNEKEKRVTALIRLDPDFDIFLLLGRPVEAKVMEHLNAAQTAVREYTELEGQRFGLQTKMTLIFIIVSLLLLLVAIWAGLNFANTLITPISALIIAAERIRTGDLTARVPETLPGPEDELTSLSRAFNRMTSQLSSQRSDLVEANRQLDLRRRFTEAVLAGVSAGVIGLDEQGFINLPNQSAAQLLDIPDVHEMTGRDILAVVPELEDLMSAIRRRPSRLVEGQVQIRRGNTQRTLLVRVAADTSGHGIRGFVITFDDVSELLSAQRKAAWADVARRIAHEIKNPLTPIQLSAERLRRKYLKEIQSDPETFKAMTDTIVRHVDDIGRMVDEFSAFARMPTPVMKLQNIQELCRQAVFLQATAQSGIKFDSILPPEKVEVECDGRQISQALTNLLKNAVEAIEGRMEEDAAGGHDSPPGHISLRVEALDDHIVLTIADNGRGLPSEGRDRLTEPYVTTRAKGTGLGLAIVKKILEDHGGTLGLDDNPGGGARVTLILPLVQAAAPQDAETAATPVLAPVLVAGTSASKGV</sequence>
<feature type="transmembrane region" description="Helical" evidence="15">
    <location>
        <begin position="44"/>
        <end position="63"/>
    </location>
</feature>
<keyword evidence="9 13" id="KW-0067">ATP-binding</keyword>
<dbReference type="SUPFAM" id="SSF55785">
    <property type="entry name" value="PYP-like sensor domain (PAS domain)"/>
    <property type="match status" value="1"/>
</dbReference>
<evidence type="ECO:0000256" key="4">
    <source>
        <dbReference type="ARBA" id="ARBA00022553"/>
    </source>
</evidence>
<evidence type="ECO:0000256" key="14">
    <source>
        <dbReference type="SAM" id="MobiDB-lite"/>
    </source>
</evidence>
<keyword evidence="6 13" id="KW-0812">Transmembrane</keyword>
<comment type="catalytic activity">
    <reaction evidence="1 13">
        <text>ATP + protein L-histidine = ADP + protein N-phospho-L-histidine.</text>
        <dbReference type="EC" id="2.7.13.3"/>
    </reaction>
</comment>
<keyword evidence="4" id="KW-0597">Phosphoprotein</keyword>
<feature type="compositionally biased region" description="Pro residues" evidence="14">
    <location>
        <begin position="8"/>
        <end position="21"/>
    </location>
</feature>
<keyword evidence="10 15" id="KW-1133">Transmembrane helix</keyword>
<dbReference type="InterPro" id="IPR017232">
    <property type="entry name" value="NtrY"/>
</dbReference>
<keyword evidence="12 13" id="KW-0472">Membrane</keyword>
<dbReference type="PROSITE" id="PS50885">
    <property type="entry name" value="HAMP"/>
    <property type="match status" value="1"/>
</dbReference>
<feature type="domain" description="Histidine kinase" evidence="16">
    <location>
        <begin position="535"/>
        <end position="758"/>
    </location>
</feature>
<dbReference type="InterPro" id="IPR005467">
    <property type="entry name" value="His_kinase_dom"/>
</dbReference>
<dbReference type="InterPro" id="IPR045671">
    <property type="entry name" value="NtrY-like_N"/>
</dbReference>
<dbReference type="EC" id="2.7.13.3" evidence="13"/>
<dbReference type="InterPro" id="IPR036890">
    <property type="entry name" value="HATPase_C_sf"/>
</dbReference>
<dbReference type="InterPro" id="IPR003661">
    <property type="entry name" value="HisK_dim/P_dom"/>
</dbReference>
<dbReference type="Gene3D" id="1.10.287.130">
    <property type="match status" value="1"/>
</dbReference>
<evidence type="ECO:0000313" key="19">
    <source>
        <dbReference type="Proteomes" id="UP000319859"/>
    </source>
</evidence>
<evidence type="ECO:0000256" key="10">
    <source>
        <dbReference type="ARBA" id="ARBA00022989"/>
    </source>
</evidence>
<evidence type="ECO:0000313" key="18">
    <source>
        <dbReference type="EMBL" id="TWB17250.1"/>
    </source>
</evidence>
<dbReference type="PIRSF" id="PIRSF037532">
    <property type="entry name" value="STHK_NtrY"/>
    <property type="match status" value="1"/>
</dbReference>
<evidence type="ECO:0000256" key="1">
    <source>
        <dbReference type="ARBA" id="ARBA00000085"/>
    </source>
</evidence>
<dbReference type="AlphaFoldDB" id="A0A560F6J2"/>
<evidence type="ECO:0000256" key="5">
    <source>
        <dbReference type="ARBA" id="ARBA00022679"/>
    </source>
</evidence>
<dbReference type="Pfam" id="PF00672">
    <property type="entry name" value="HAMP"/>
    <property type="match status" value="1"/>
</dbReference>
<dbReference type="InterPro" id="IPR003594">
    <property type="entry name" value="HATPase_dom"/>
</dbReference>
<keyword evidence="7 13" id="KW-0547">Nucleotide-binding</keyword>
<protein>
    <recommendedName>
        <fullName evidence="13">Nitrogen regulation protein</fullName>
        <ecNumber evidence="13">2.7.13.3</ecNumber>
    </recommendedName>
</protein>
<dbReference type="InterPro" id="IPR004358">
    <property type="entry name" value="Sig_transdc_His_kin-like_C"/>
</dbReference>
<dbReference type="SUPFAM" id="SSF55874">
    <property type="entry name" value="ATPase domain of HSP90 chaperone/DNA topoisomerase II/histidine kinase"/>
    <property type="match status" value="1"/>
</dbReference>
<dbReference type="Gene3D" id="6.10.340.10">
    <property type="match status" value="1"/>
</dbReference>
<feature type="transmembrane region" description="Helical" evidence="15">
    <location>
        <begin position="187"/>
        <end position="206"/>
    </location>
</feature>
<evidence type="ECO:0000256" key="2">
    <source>
        <dbReference type="ARBA" id="ARBA00004651"/>
    </source>
</evidence>
<evidence type="ECO:0000256" key="9">
    <source>
        <dbReference type="ARBA" id="ARBA00022840"/>
    </source>
</evidence>
<keyword evidence="5 13" id="KW-0808">Transferase</keyword>
<feature type="transmembrane region" description="Helical" evidence="15">
    <location>
        <begin position="116"/>
        <end position="143"/>
    </location>
</feature>
<dbReference type="Gene3D" id="3.30.565.10">
    <property type="entry name" value="Histidine kinase-like ATPase, C-terminal domain"/>
    <property type="match status" value="1"/>
</dbReference>
<dbReference type="GO" id="GO:0005886">
    <property type="term" value="C:plasma membrane"/>
    <property type="evidence" value="ECO:0007669"/>
    <property type="project" value="UniProtKB-SubCell"/>
</dbReference>
<name>A0A560F6J2_9PROT</name>
<dbReference type="GO" id="GO:0009399">
    <property type="term" value="P:nitrogen fixation"/>
    <property type="evidence" value="ECO:0007669"/>
    <property type="project" value="UniProtKB-UniRule"/>
</dbReference>
<dbReference type="Pfam" id="PF19312">
    <property type="entry name" value="NtrY_N"/>
    <property type="match status" value="1"/>
</dbReference>
<dbReference type="PANTHER" id="PTHR43065">
    <property type="entry name" value="SENSOR HISTIDINE KINASE"/>
    <property type="match status" value="1"/>
</dbReference>
<comment type="subcellular location">
    <subcellularLocation>
        <location evidence="2 13">Cell membrane</location>
        <topology evidence="2 13">Multi-pass membrane protein</topology>
    </subcellularLocation>
</comment>
<feature type="domain" description="HAMP" evidence="17">
    <location>
        <begin position="342"/>
        <end position="397"/>
    </location>
</feature>
<comment type="caution">
    <text evidence="18">The sequence shown here is derived from an EMBL/GenBank/DDBJ whole genome shotgun (WGS) entry which is preliminary data.</text>
</comment>
<evidence type="ECO:0000256" key="6">
    <source>
        <dbReference type="ARBA" id="ARBA00022692"/>
    </source>
</evidence>
<dbReference type="OrthoDB" id="9776727at2"/>
<feature type="region of interest" description="Disordered" evidence="14">
    <location>
        <begin position="1"/>
        <end position="23"/>
    </location>
</feature>
<dbReference type="PROSITE" id="PS50109">
    <property type="entry name" value="HIS_KIN"/>
    <property type="match status" value="1"/>
</dbReference>
<evidence type="ECO:0000256" key="13">
    <source>
        <dbReference type="PIRNR" id="PIRNR037532"/>
    </source>
</evidence>
<evidence type="ECO:0000256" key="11">
    <source>
        <dbReference type="ARBA" id="ARBA00023012"/>
    </source>
</evidence>
<dbReference type="SMART" id="SM00388">
    <property type="entry name" value="HisKA"/>
    <property type="match status" value="1"/>
</dbReference>
<dbReference type="EMBL" id="VITN01000011">
    <property type="protein sequence ID" value="TWB17250.1"/>
    <property type="molecule type" value="Genomic_DNA"/>
</dbReference>
<keyword evidence="8 13" id="KW-0418">Kinase</keyword>
<reference evidence="18 19" key="1">
    <citation type="submission" date="2019-06" db="EMBL/GenBank/DDBJ databases">
        <title>Genomic Encyclopedia of Type Strains, Phase IV (KMG-V): Genome sequencing to study the core and pangenomes of soil and plant-associated prokaryotes.</title>
        <authorList>
            <person name="Whitman W."/>
        </authorList>
    </citation>
    <scope>NUCLEOTIDE SEQUENCE [LARGE SCALE GENOMIC DNA]</scope>
    <source>
        <strain evidence="18 19">BR 11880</strain>
    </source>
</reference>
<dbReference type="GO" id="GO:0005524">
    <property type="term" value="F:ATP binding"/>
    <property type="evidence" value="ECO:0007669"/>
    <property type="project" value="UniProtKB-UniRule"/>
</dbReference>